<accession>A0A1Y5TAJ0</accession>
<feature type="transmembrane region" description="Helical" evidence="1">
    <location>
        <begin position="85"/>
        <end position="102"/>
    </location>
</feature>
<proteinExistence type="predicted"/>
<reference evidence="2 3" key="1">
    <citation type="submission" date="2017-03" db="EMBL/GenBank/DDBJ databases">
        <authorList>
            <person name="Afonso C.L."/>
            <person name="Miller P.J."/>
            <person name="Scott M.A."/>
            <person name="Spackman E."/>
            <person name="Goraichik I."/>
            <person name="Dimitrov K.M."/>
            <person name="Suarez D.L."/>
            <person name="Swayne D.E."/>
        </authorList>
    </citation>
    <scope>NUCLEOTIDE SEQUENCE [LARGE SCALE GENOMIC DNA]</scope>
    <source>
        <strain evidence="2 3">CECT 8397</strain>
    </source>
</reference>
<evidence type="ECO:0000313" key="3">
    <source>
        <dbReference type="Proteomes" id="UP000193623"/>
    </source>
</evidence>
<dbReference type="RefSeq" id="WP_085865346.1">
    <property type="nucleotide sequence ID" value="NZ_FWFT01000005.1"/>
</dbReference>
<gene>
    <name evidence="2" type="ORF">PSJ8397_02962</name>
</gene>
<sequence length="107" mass="10923">MISGIAFTFVVLPCLGAVVLAAIVRHWALAAAAMCGGLAFAFLAPSLPGAVGLLGLPFFVGVALGGLAMVLALPRRPDMDLWGRMLTALTVAFAATFLNLLLNANGL</sequence>
<organism evidence="2 3">
    <name type="scientific">Pseudooctadecabacter jejudonensis</name>
    <dbReference type="NCBI Taxonomy" id="1391910"/>
    <lineage>
        <taxon>Bacteria</taxon>
        <taxon>Pseudomonadati</taxon>
        <taxon>Pseudomonadota</taxon>
        <taxon>Alphaproteobacteria</taxon>
        <taxon>Rhodobacterales</taxon>
        <taxon>Paracoccaceae</taxon>
        <taxon>Pseudooctadecabacter</taxon>
    </lineage>
</organism>
<dbReference type="EMBL" id="FWFT01000005">
    <property type="protein sequence ID" value="SLN56015.1"/>
    <property type="molecule type" value="Genomic_DNA"/>
</dbReference>
<dbReference type="Proteomes" id="UP000193623">
    <property type="component" value="Unassembled WGS sequence"/>
</dbReference>
<feature type="transmembrane region" description="Helical" evidence="1">
    <location>
        <begin position="51"/>
        <end position="73"/>
    </location>
</feature>
<name>A0A1Y5TAJ0_9RHOB</name>
<dbReference type="AlphaFoldDB" id="A0A1Y5TAJ0"/>
<evidence type="ECO:0000313" key="2">
    <source>
        <dbReference type="EMBL" id="SLN56015.1"/>
    </source>
</evidence>
<keyword evidence="1" id="KW-0472">Membrane</keyword>
<keyword evidence="1" id="KW-1133">Transmembrane helix</keyword>
<keyword evidence="3" id="KW-1185">Reference proteome</keyword>
<evidence type="ECO:0000256" key="1">
    <source>
        <dbReference type="SAM" id="Phobius"/>
    </source>
</evidence>
<keyword evidence="1" id="KW-0812">Transmembrane</keyword>
<protein>
    <submittedName>
        <fullName evidence="2">Uncharacterized protein</fullName>
    </submittedName>
</protein>